<dbReference type="PANTHER" id="PTHR34699:SF2">
    <property type="entry name" value="NON-CANONICAL PURINE NTP PHOSPHATASE_PRRC1 DOMAIN-CONTAINING PROTEIN"/>
    <property type="match status" value="1"/>
</dbReference>
<dbReference type="GO" id="GO:0046872">
    <property type="term" value="F:metal ion binding"/>
    <property type="evidence" value="ECO:0007669"/>
    <property type="project" value="UniProtKB-KW"/>
</dbReference>
<reference evidence="12 13" key="1">
    <citation type="submission" date="2016-10" db="EMBL/GenBank/DDBJ databases">
        <title>The whole genome sequencing and assembly of Bacillus simplex DSM 1321 strain.</title>
        <authorList>
            <person name="Park M.-K."/>
            <person name="Lee Y.-J."/>
            <person name="Yi H."/>
            <person name="Bahn Y.-S."/>
            <person name="Kim J.F."/>
            <person name="Lee D.-W."/>
        </authorList>
    </citation>
    <scope>NUCLEOTIDE SEQUENCE [LARGE SCALE GENOMIC DNA]</scope>
    <source>
        <strain evidence="12 13">DSM 1321</strain>
    </source>
</reference>
<evidence type="ECO:0000256" key="1">
    <source>
        <dbReference type="ARBA" id="ARBA00001936"/>
    </source>
</evidence>
<evidence type="ECO:0000256" key="8">
    <source>
        <dbReference type="ARBA" id="ARBA00048174"/>
    </source>
</evidence>
<dbReference type="NCBIfam" id="NF002850">
    <property type="entry name" value="PRK03114.1"/>
    <property type="match status" value="1"/>
</dbReference>
<comment type="similarity">
    <text evidence="10">Belongs to the YjjX NTPase family.</text>
</comment>
<keyword evidence="2 10" id="KW-0479">Metal-binding</keyword>
<organism evidence="12 13">
    <name type="scientific">Peribacillus simplex NBRC 15720 = DSM 1321</name>
    <dbReference type="NCBI Taxonomy" id="1349754"/>
    <lineage>
        <taxon>Bacteria</taxon>
        <taxon>Bacillati</taxon>
        <taxon>Bacillota</taxon>
        <taxon>Bacilli</taxon>
        <taxon>Bacillales</taxon>
        <taxon>Bacillaceae</taxon>
        <taxon>Peribacillus</taxon>
    </lineage>
</organism>
<gene>
    <name evidence="12" type="primary">yjjX</name>
    <name evidence="12" type="ORF">BS1321_19190</name>
</gene>
<dbReference type="EMBL" id="CP017704">
    <property type="protein sequence ID" value="ASS97486.1"/>
    <property type="molecule type" value="Genomic_DNA"/>
</dbReference>
<evidence type="ECO:0000256" key="6">
    <source>
        <dbReference type="ARBA" id="ARBA00023080"/>
    </source>
</evidence>
<dbReference type="SUPFAM" id="SSF52972">
    <property type="entry name" value="ITPase-like"/>
    <property type="match status" value="1"/>
</dbReference>
<protein>
    <recommendedName>
        <fullName evidence="10">Probable inosine/xanthosine triphosphatase</fullName>
        <shortName evidence="10">ITPase/XTPase</shortName>
        <ecNumber evidence="10">3.6.1.73</ecNumber>
    </recommendedName>
    <alternativeName>
        <fullName evidence="10">Non-canonical purine NTP phosphatase</fullName>
    </alternativeName>
    <alternativeName>
        <fullName evidence="10">Non-standard purine NTP phosphatase</fullName>
    </alternativeName>
    <alternativeName>
        <fullName evidence="10">Nucleoside-triphosphate phosphatase</fullName>
        <shortName evidence="10">NTPase</shortName>
    </alternativeName>
</protein>
<dbReference type="EC" id="3.6.1.73" evidence="10"/>
<comment type="cofactor">
    <cofactor evidence="1">
        <name>Mn(2+)</name>
        <dbReference type="ChEBI" id="CHEBI:29035"/>
    </cofactor>
</comment>
<comment type="cofactor">
    <cofactor evidence="10">
        <name>Mg(2+)</name>
        <dbReference type="ChEBI" id="CHEBI:18420"/>
    </cofactor>
    <cofactor evidence="10">
        <name>Mn(2+)</name>
        <dbReference type="ChEBI" id="CHEBI:29035"/>
    </cofactor>
    <text evidence="10">Binds 1 divalent metal cation per subunit; can use either Mg(2+) or Mn(2+).</text>
</comment>
<dbReference type="RefSeq" id="WP_063232869.1">
    <property type="nucleotide sequence ID" value="NZ_BCVO01000003.1"/>
</dbReference>
<dbReference type="HAMAP" id="MF_00648">
    <property type="entry name" value="Non_canon_purine_NTPase_YjjX"/>
    <property type="match status" value="1"/>
</dbReference>
<accession>A0A223EQI9</accession>
<comment type="catalytic activity">
    <reaction evidence="9 10">
        <text>XTP + H2O = XDP + phosphate + H(+)</text>
        <dbReference type="Rhea" id="RHEA:28406"/>
        <dbReference type="ChEBI" id="CHEBI:15377"/>
        <dbReference type="ChEBI" id="CHEBI:15378"/>
        <dbReference type="ChEBI" id="CHEBI:43474"/>
        <dbReference type="ChEBI" id="CHEBI:59884"/>
        <dbReference type="ChEBI" id="CHEBI:61314"/>
        <dbReference type="EC" id="3.6.1.73"/>
    </reaction>
</comment>
<proteinExistence type="inferred from homology"/>
<comment type="catalytic activity">
    <reaction evidence="8 10">
        <text>ITP + H2O = IDP + phosphate + H(+)</text>
        <dbReference type="Rhea" id="RHEA:28330"/>
        <dbReference type="ChEBI" id="CHEBI:15377"/>
        <dbReference type="ChEBI" id="CHEBI:15378"/>
        <dbReference type="ChEBI" id="CHEBI:43474"/>
        <dbReference type="ChEBI" id="CHEBI:58280"/>
        <dbReference type="ChEBI" id="CHEBI:61402"/>
        <dbReference type="EC" id="3.6.1.73"/>
    </reaction>
</comment>
<dbReference type="Gene3D" id="3.90.950.10">
    <property type="match status" value="1"/>
</dbReference>
<evidence type="ECO:0000313" key="13">
    <source>
        <dbReference type="Proteomes" id="UP000214618"/>
    </source>
</evidence>
<dbReference type="GeneID" id="56474894"/>
<evidence type="ECO:0000256" key="9">
    <source>
        <dbReference type="ARBA" id="ARBA00048781"/>
    </source>
</evidence>
<dbReference type="InterPro" id="IPR002786">
    <property type="entry name" value="Non_canon_purine_NTPase"/>
</dbReference>
<comment type="function">
    <text evidence="10">Phosphatase that hydrolyzes non-canonical purine nucleotides such as XTP and ITP to their respective diphosphate derivatives. Probably excludes non-canonical purines from DNA/RNA precursor pool, thus preventing their incorporation into DNA/RNA and avoiding chromosomal lesions.</text>
</comment>
<keyword evidence="3 10" id="KW-0547">Nucleotide-binding</keyword>
<evidence type="ECO:0000256" key="4">
    <source>
        <dbReference type="ARBA" id="ARBA00022801"/>
    </source>
</evidence>
<feature type="domain" description="Non-canonical purine NTP phosphatase/PRRC1" evidence="11">
    <location>
        <begin position="6"/>
        <end position="155"/>
    </location>
</feature>
<evidence type="ECO:0000256" key="7">
    <source>
        <dbReference type="ARBA" id="ARBA00023211"/>
    </source>
</evidence>
<evidence type="ECO:0000256" key="3">
    <source>
        <dbReference type="ARBA" id="ARBA00022741"/>
    </source>
</evidence>
<comment type="caution">
    <text evidence="10">Lacks conserved residue(s) required for the propagation of feature annotation.</text>
</comment>
<dbReference type="PANTHER" id="PTHR34699">
    <property type="match status" value="1"/>
</dbReference>
<evidence type="ECO:0000259" key="11">
    <source>
        <dbReference type="Pfam" id="PF01931"/>
    </source>
</evidence>
<dbReference type="GO" id="GO:0000166">
    <property type="term" value="F:nucleotide binding"/>
    <property type="evidence" value="ECO:0007669"/>
    <property type="project" value="UniProtKB-KW"/>
</dbReference>
<keyword evidence="4 10" id="KW-0378">Hydrolase</keyword>
<evidence type="ECO:0000256" key="5">
    <source>
        <dbReference type="ARBA" id="ARBA00022842"/>
    </source>
</evidence>
<feature type="binding site" evidence="10">
    <location>
        <position position="60"/>
    </location>
    <ligand>
        <name>Mg(2+)</name>
        <dbReference type="ChEBI" id="CHEBI:18420"/>
    </ligand>
</feature>
<dbReference type="GO" id="GO:0103023">
    <property type="term" value="F:ITPase activity"/>
    <property type="evidence" value="ECO:0007669"/>
    <property type="project" value="UniProtKB-EC"/>
</dbReference>
<dbReference type="InterPro" id="IPR050299">
    <property type="entry name" value="YjjX_NTPase"/>
</dbReference>
<feature type="binding site" evidence="10">
    <location>
        <begin position="60"/>
        <end position="61"/>
    </location>
    <ligand>
        <name>substrate</name>
    </ligand>
</feature>
<dbReference type="Pfam" id="PF01931">
    <property type="entry name" value="NTPase_I-T"/>
    <property type="match status" value="1"/>
</dbReference>
<keyword evidence="7 10" id="KW-0464">Manganese</keyword>
<dbReference type="AlphaFoldDB" id="A0A223EQI9"/>
<dbReference type="GO" id="GO:0009117">
    <property type="term" value="P:nucleotide metabolic process"/>
    <property type="evidence" value="ECO:0007669"/>
    <property type="project" value="UniProtKB-KW"/>
</dbReference>
<name>A0A223EQI9_9BACI</name>
<evidence type="ECO:0000256" key="10">
    <source>
        <dbReference type="HAMAP-Rule" id="MF_00648"/>
    </source>
</evidence>
<dbReference type="OrthoDB" id="164951at2"/>
<dbReference type="Proteomes" id="UP000214618">
    <property type="component" value="Chromosome"/>
</dbReference>
<keyword evidence="5 10" id="KW-0460">Magnesium</keyword>
<evidence type="ECO:0000256" key="2">
    <source>
        <dbReference type="ARBA" id="ARBA00022723"/>
    </source>
</evidence>
<sequence>MKLAVGSKNPAKVSAVLGVYEGAEIISLQVESGVPEQPFSDEETMEGAMTRARNCLIHSDAELGIGLEGGVVKMGQGLFLCNWGAMATRDGEVFVAGGARIPLPGIVAEKLLDGEELGPVMDAFTRQENISKKEGAIGVFTNERISREEMFLHIMRMLAGQHEYKQKMKKQDI</sequence>
<keyword evidence="6 10" id="KW-0546">Nucleotide metabolism</keyword>
<comment type="subunit">
    <text evidence="10">Homodimer.</text>
</comment>
<evidence type="ECO:0000313" key="12">
    <source>
        <dbReference type="EMBL" id="ASS97486.1"/>
    </source>
</evidence>
<dbReference type="InterPro" id="IPR029001">
    <property type="entry name" value="ITPase-like_fam"/>
</dbReference>
<dbReference type="InterPro" id="IPR026533">
    <property type="entry name" value="NTPase/PRRC1"/>
</dbReference>
<feature type="binding site" evidence="10">
    <location>
        <position position="31"/>
    </location>
    <ligand>
        <name>Mg(2+)</name>
        <dbReference type="ChEBI" id="CHEBI:18420"/>
    </ligand>
</feature>